<evidence type="ECO:0000313" key="2">
    <source>
        <dbReference type="EMBL" id="MPC50192.1"/>
    </source>
</evidence>
<dbReference type="AlphaFoldDB" id="A0A5B7FUG0"/>
<accession>A0A5B7FUG0</accession>
<gene>
    <name evidence="2" type="ORF">E2C01_044015</name>
</gene>
<feature type="compositionally biased region" description="Basic and acidic residues" evidence="1">
    <location>
        <begin position="49"/>
        <end position="59"/>
    </location>
</feature>
<feature type="compositionally biased region" description="Polar residues" evidence="1">
    <location>
        <begin position="60"/>
        <end position="69"/>
    </location>
</feature>
<reference evidence="2 3" key="1">
    <citation type="submission" date="2019-05" db="EMBL/GenBank/DDBJ databases">
        <title>Another draft genome of Portunus trituberculatus and its Hox gene families provides insights of decapod evolution.</title>
        <authorList>
            <person name="Jeong J.-H."/>
            <person name="Song I."/>
            <person name="Kim S."/>
            <person name="Choi T."/>
            <person name="Kim D."/>
            <person name="Ryu S."/>
            <person name="Kim W."/>
        </authorList>
    </citation>
    <scope>NUCLEOTIDE SEQUENCE [LARGE SCALE GENOMIC DNA]</scope>
    <source>
        <tissue evidence="2">Muscle</tissue>
    </source>
</reference>
<proteinExistence type="predicted"/>
<evidence type="ECO:0000256" key="1">
    <source>
        <dbReference type="SAM" id="MobiDB-lite"/>
    </source>
</evidence>
<dbReference type="Proteomes" id="UP000324222">
    <property type="component" value="Unassembled WGS sequence"/>
</dbReference>
<evidence type="ECO:0000313" key="3">
    <source>
        <dbReference type="Proteomes" id="UP000324222"/>
    </source>
</evidence>
<name>A0A5B7FUG0_PORTR</name>
<sequence>MTTPRSARRTTTRGAISRVCKEKSGSSWLGTGTRQAYTGVSGIRDHNAMVEKHQTEKSSRLNQKSCWQR</sequence>
<dbReference type="EMBL" id="VSRR010009335">
    <property type="protein sequence ID" value="MPC50192.1"/>
    <property type="molecule type" value="Genomic_DNA"/>
</dbReference>
<organism evidence="2 3">
    <name type="scientific">Portunus trituberculatus</name>
    <name type="common">Swimming crab</name>
    <name type="synonym">Neptunus trituberculatus</name>
    <dbReference type="NCBI Taxonomy" id="210409"/>
    <lineage>
        <taxon>Eukaryota</taxon>
        <taxon>Metazoa</taxon>
        <taxon>Ecdysozoa</taxon>
        <taxon>Arthropoda</taxon>
        <taxon>Crustacea</taxon>
        <taxon>Multicrustacea</taxon>
        <taxon>Malacostraca</taxon>
        <taxon>Eumalacostraca</taxon>
        <taxon>Eucarida</taxon>
        <taxon>Decapoda</taxon>
        <taxon>Pleocyemata</taxon>
        <taxon>Brachyura</taxon>
        <taxon>Eubrachyura</taxon>
        <taxon>Portunoidea</taxon>
        <taxon>Portunidae</taxon>
        <taxon>Portuninae</taxon>
        <taxon>Portunus</taxon>
    </lineage>
</organism>
<protein>
    <submittedName>
        <fullName evidence="2">Uncharacterized protein</fullName>
    </submittedName>
</protein>
<feature type="region of interest" description="Disordered" evidence="1">
    <location>
        <begin position="49"/>
        <end position="69"/>
    </location>
</feature>
<comment type="caution">
    <text evidence="2">The sequence shown here is derived from an EMBL/GenBank/DDBJ whole genome shotgun (WGS) entry which is preliminary data.</text>
</comment>
<keyword evidence="3" id="KW-1185">Reference proteome</keyword>